<evidence type="ECO:0000313" key="1">
    <source>
        <dbReference type="EMBL" id="SVD12904.1"/>
    </source>
</evidence>
<dbReference type="EMBL" id="UINC01131292">
    <property type="protein sequence ID" value="SVD12904.1"/>
    <property type="molecule type" value="Genomic_DNA"/>
</dbReference>
<sequence>MLSVSQIDQYRRDGYVVPDYRLPDALLRSLDAKICHFLNEHPEYRDNCPALLREDLTFSEFCHVPGILDMVSQLIGPDIALWNMSLFGKPACNGKATPWHQDGQYWAVRPLATCSVWIAIDESTIENGCLQVIPGSHRSRTLSRHQYNPSENLTLHEELVETEFDLTIAKNVVLKRGQISFHDVYLMHGSQPNLTDKNRCGMTMRMMPTTSHYDRTVAAEQDKVRSRRYGTKIKFSE</sequence>
<gene>
    <name evidence="1" type="ORF">METZ01_LOCUS365758</name>
</gene>
<dbReference type="Pfam" id="PF05721">
    <property type="entry name" value="PhyH"/>
    <property type="match status" value="1"/>
</dbReference>
<reference evidence="1" key="1">
    <citation type="submission" date="2018-05" db="EMBL/GenBank/DDBJ databases">
        <authorList>
            <person name="Lanie J.A."/>
            <person name="Ng W.-L."/>
            <person name="Kazmierczak K.M."/>
            <person name="Andrzejewski T.M."/>
            <person name="Davidsen T.M."/>
            <person name="Wayne K.J."/>
            <person name="Tettelin H."/>
            <person name="Glass J.I."/>
            <person name="Rusch D."/>
            <person name="Podicherti R."/>
            <person name="Tsui H.-C.T."/>
            <person name="Winkler M.E."/>
        </authorList>
    </citation>
    <scope>NUCLEOTIDE SEQUENCE</scope>
</reference>
<dbReference type="GO" id="GO:0046872">
    <property type="term" value="F:metal ion binding"/>
    <property type="evidence" value="ECO:0007669"/>
    <property type="project" value="UniProtKB-ARBA"/>
</dbReference>
<proteinExistence type="predicted"/>
<feature type="non-terminal residue" evidence="1">
    <location>
        <position position="237"/>
    </location>
</feature>
<dbReference type="SUPFAM" id="SSF51197">
    <property type="entry name" value="Clavaminate synthase-like"/>
    <property type="match status" value="1"/>
</dbReference>
<accession>A0A382SSJ5</accession>
<organism evidence="1">
    <name type="scientific">marine metagenome</name>
    <dbReference type="NCBI Taxonomy" id="408172"/>
    <lineage>
        <taxon>unclassified sequences</taxon>
        <taxon>metagenomes</taxon>
        <taxon>ecological metagenomes</taxon>
    </lineage>
</organism>
<protein>
    <recommendedName>
        <fullName evidence="2">Fe2OG dioxygenase domain-containing protein</fullName>
    </recommendedName>
</protein>
<dbReference type="PANTHER" id="PTHR20883">
    <property type="entry name" value="PHYTANOYL-COA DIOXYGENASE DOMAIN CONTAINING 1"/>
    <property type="match status" value="1"/>
</dbReference>
<evidence type="ECO:0008006" key="2">
    <source>
        <dbReference type="Google" id="ProtNLM"/>
    </source>
</evidence>
<dbReference type="Gene3D" id="2.60.120.620">
    <property type="entry name" value="q2cbj1_9rhob like domain"/>
    <property type="match status" value="1"/>
</dbReference>
<dbReference type="InterPro" id="IPR008775">
    <property type="entry name" value="Phytyl_CoA_dOase-like"/>
</dbReference>
<dbReference type="GO" id="GO:0016491">
    <property type="term" value="F:oxidoreductase activity"/>
    <property type="evidence" value="ECO:0007669"/>
    <property type="project" value="UniProtKB-ARBA"/>
</dbReference>
<name>A0A382SSJ5_9ZZZZ</name>
<dbReference type="PANTHER" id="PTHR20883:SF48">
    <property type="entry name" value="ECTOINE DIOXYGENASE"/>
    <property type="match status" value="1"/>
</dbReference>
<dbReference type="AlphaFoldDB" id="A0A382SSJ5"/>